<dbReference type="InterPro" id="IPR029063">
    <property type="entry name" value="SAM-dependent_MTases_sf"/>
</dbReference>
<feature type="domain" description="DNA methylase N-4/N-6" evidence="3">
    <location>
        <begin position="54"/>
        <end position="105"/>
    </location>
</feature>
<dbReference type="EMBL" id="BLSA01000034">
    <property type="protein sequence ID" value="GFP32116.1"/>
    <property type="molecule type" value="Genomic_DNA"/>
</dbReference>
<dbReference type="GO" id="GO:0008170">
    <property type="term" value="F:N-methyltransferase activity"/>
    <property type="evidence" value="ECO:0007669"/>
    <property type="project" value="InterPro"/>
</dbReference>
<keyword evidence="1" id="KW-0489">Methyltransferase</keyword>
<dbReference type="AlphaFoldDB" id="A0A6V8PM76"/>
<evidence type="ECO:0000313" key="5">
    <source>
        <dbReference type="Proteomes" id="UP000568877"/>
    </source>
</evidence>
<dbReference type="Pfam" id="PF01555">
    <property type="entry name" value="N6_N4_Mtase"/>
    <property type="match status" value="1"/>
</dbReference>
<sequence length="807" mass="94212">MNDIAEFIKKYGKPYDPETDHYDVGPFKKNIDDAQKSTGGIYGMHMYWVKQVPQVVKQHIEHYTRPGDIVLDAFAGTGMTGVAAMLAGRHAILGEISPACIHIAKNYTTPIDPHLLKGSWWKLREKVEPEIRPLCKTRCHNCGNTDAEIANIILSDVLRCPRCNAEVLYAGDGRWEQMKRGEKFKKIRCPNCKAEFTKAQADFVRVEPIEIRVDCKACKVKGEAKAKSLDEEDWELYISIEGGPTKVIHEGEDEWSEYKFEPVERFLDDLGTKVYQKMLQHWSVDYIPPKEVPYWYPKDVKFPKGYNTRQPLKRGITYSYQMFSHRNLIALSILWHYIKGIEDEKLRDKMRFAFTGMLFYVSLMRRWVYSNVAGVPLKGTLFIASVIQDVNTLEIFDFKINQVLRGLRELLTFKGNGSVFLQKLSATNLNFENNTIDYAFYDPPYGANINYSELNIVWEAWLNEFTMVKDEIIENKYQGKNRNIYGQMMLAALREVYRVLKPGRWLTMIYSYSDPSMYRIIQNIAHEAGFADEGGLLHINSASKTFAQETSDKSQQRFLVINFKKPKGGRKKVVEKSEDIEYDVIQVTHEFLKKYPGRTRDQIYDEVIKRLFSSVQIEKFDLDEILKNFFRKVGNEWFAPGTLIERRKGDQKQGALWEEPIPEHPEKEVILRLQDFLREYRIVPYSELREFYLRKLKIAIDRDFDDLVSENFIIDKGKVRLPTVEEQLRMQDITVHYTKRILAQFLDGRLNRAPTGPEICEWIHFCYKHELYREGLQLFGVLDESSIPSDAYKRAKKIAEVCRIKKK</sequence>
<name>A0A6V8PM76_9ACTN</name>
<dbReference type="InterPro" id="IPR002941">
    <property type="entry name" value="DNA_methylase_N4/N6"/>
</dbReference>
<evidence type="ECO:0000256" key="2">
    <source>
        <dbReference type="ARBA" id="ARBA00022679"/>
    </source>
</evidence>
<reference evidence="4 5" key="1">
    <citation type="journal article" date="2020" name="Front. Microbiol.">
        <title>Single-cell genomics of novel Actinobacteria with the Wood-Ljungdahl pathway discovered in a serpentinizing system.</title>
        <authorList>
            <person name="Merino N."/>
            <person name="Kawai M."/>
            <person name="Boyd E.S."/>
            <person name="Colman D.R."/>
            <person name="McGlynn S.E."/>
            <person name="Nealson K.H."/>
            <person name="Kurokawa K."/>
            <person name="Hongoh Y."/>
        </authorList>
    </citation>
    <scope>NUCLEOTIDE SEQUENCE [LARGE SCALE GENOMIC DNA]</scope>
    <source>
        <strain evidence="4 5">S42</strain>
    </source>
</reference>
<dbReference type="Gene3D" id="3.40.50.150">
    <property type="entry name" value="Vaccinia Virus protein VP39"/>
    <property type="match status" value="2"/>
</dbReference>
<evidence type="ECO:0000256" key="1">
    <source>
        <dbReference type="ARBA" id="ARBA00022603"/>
    </source>
</evidence>
<dbReference type="GO" id="GO:0032259">
    <property type="term" value="P:methylation"/>
    <property type="evidence" value="ECO:0007669"/>
    <property type="project" value="UniProtKB-KW"/>
</dbReference>
<dbReference type="GO" id="GO:0003677">
    <property type="term" value="F:DNA binding"/>
    <property type="evidence" value="ECO:0007669"/>
    <property type="project" value="InterPro"/>
</dbReference>
<comment type="caution">
    <text evidence="4">The sequence shown here is derived from an EMBL/GenBank/DDBJ whole genome shotgun (WGS) entry which is preliminary data.</text>
</comment>
<organism evidence="4 5">
    <name type="scientific">Candidatus Hakubella thermalkaliphila</name>
    <dbReference type="NCBI Taxonomy" id="2754717"/>
    <lineage>
        <taxon>Bacteria</taxon>
        <taxon>Bacillati</taxon>
        <taxon>Actinomycetota</taxon>
        <taxon>Actinomycetota incertae sedis</taxon>
        <taxon>Candidatus Hakubellales</taxon>
        <taxon>Candidatus Hakubellaceae</taxon>
        <taxon>Candidatus Hakubella</taxon>
    </lineage>
</organism>
<dbReference type="SUPFAM" id="SSF53335">
    <property type="entry name" value="S-adenosyl-L-methionine-dependent methyltransferases"/>
    <property type="match status" value="2"/>
</dbReference>
<evidence type="ECO:0000313" key="4">
    <source>
        <dbReference type="EMBL" id="GFP32116.1"/>
    </source>
</evidence>
<dbReference type="Proteomes" id="UP000568877">
    <property type="component" value="Unassembled WGS sequence"/>
</dbReference>
<protein>
    <recommendedName>
        <fullName evidence="3">DNA methylase N-4/N-6 domain-containing protein</fullName>
    </recommendedName>
</protein>
<proteinExistence type="predicted"/>
<evidence type="ECO:0000259" key="3">
    <source>
        <dbReference type="Pfam" id="PF01555"/>
    </source>
</evidence>
<accession>A0A6V8PM76</accession>
<gene>
    <name evidence="4" type="ORF">HKBW3S42_00421</name>
</gene>
<keyword evidence="2" id="KW-0808">Transferase</keyword>